<feature type="non-terminal residue" evidence="1">
    <location>
        <position position="55"/>
    </location>
</feature>
<dbReference type="EMBL" id="QNUK01000502">
    <property type="protein sequence ID" value="KAF5892428.1"/>
    <property type="molecule type" value="Genomic_DNA"/>
</dbReference>
<dbReference type="AlphaFoldDB" id="A0A8J4X4B9"/>
<proteinExistence type="predicted"/>
<dbReference type="Proteomes" id="UP000727407">
    <property type="component" value="Unassembled WGS sequence"/>
</dbReference>
<name>A0A8J4X4B9_CLAMG</name>
<reference evidence="1" key="1">
    <citation type="submission" date="2020-07" db="EMBL/GenBank/DDBJ databases">
        <title>Clarias magur genome sequencing, assembly and annotation.</title>
        <authorList>
            <person name="Kushwaha B."/>
            <person name="Kumar R."/>
            <person name="Das P."/>
            <person name="Joshi C.G."/>
            <person name="Kumar D."/>
            <person name="Nagpure N.S."/>
            <person name="Pandey M."/>
            <person name="Agarwal S."/>
            <person name="Srivastava S."/>
            <person name="Singh M."/>
            <person name="Sahoo L."/>
            <person name="Jayasankar P."/>
            <person name="Meher P.K."/>
            <person name="Koringa P.G."/>
            <person name="Iquebal M.A."/>
            <person name="Das S.P."/>
            <person name="Bit A."/>
            <person name="Patnaik S."/>
            <person name="Patel N."/>
            <person name="Shah T.M."/>
            <person name="Hinsu A."/>
            <person name="Jena J.K."/>
        </authorList>
    </citation>
    <scope>NUCLEOTIDE SEQUENCE</scope>
    <source>
        <strain evidence="1">CIFAMagur01</strain>
        <tissue evidence="1">Testis</tissue>
    </source>
</reference>
<protein>
    <submittedName>
        <fullName evidence="1">Villin-like protein</fullName>
    </submittedName>
</protein>
<accession>A0A8J4X4B9</accession>
<sequence length="55" mass="6536">MRTVQDWHPNDEQEERSRFLVYSVDPLWSTQYSARILLTRLDPGNPSMRHTSQCS</sequence>
<gene>
    <name evidence="1" type="primary">Vill</name>
    <name evidence="1" type="ORF">DAT39_017865</name>
</gene>
<organism evidence="1 2">
    <name type="scientific">Clarias magur</name>
    <name type="common">Asian catfish</name>
    <name type="synonym">Macropteronotus magur</name>
    <dbReference type="NCBI Taxonomy" id="1594786"/>
    <lineage>
        <taxon>Eukaryota</taxon>
        <taxon>Metazoa</taxon>
        <taxon>Chordata</taxon>
        <taxon>Craniata</taxon>
        <taxon>Vertebrata</taxon>
        <taxon>Euteleostomi</taxon>
        <taxon>Actinopterygii</taxon>
        <taxon>Neopterygii</taxon>
        <taxon>Teleostei</taxon>
        <taxon>Ostariophysi</taxon>
        <taxon>Siluriformes</taxon>
        <taxon>Clariidae</taxon>
        <taxon>Clarias</taxon>
    </lineage>
</organism>
<evidence type="ECO:0000313" key="2">
    <source>
        <dbReference type="Proteomes" id="UP000727407"/>
    </source>
</evidence>
<evidence type="ECO:0000313" key="1">
    <source>
        <dbReference type="EMBL" id="KAF5892428.1"/>
    </source>
</evidence>
<keyword evidence="2" id="KW-1185">Reference proteome</keyword>
<comment type="caution">
    <text evidence="1">The sequence shown here is derived from an EMBL/GenBank/DDBJ whole genome shotgun (WGS) entry which is preliminary data.</text>
</comment>